<reference evidence="2 3" key="1">
    <citation type="submission" date="2019-03" db="EMBL/GenBank/DDBJ databases">
        <title>Rhodosporidium diobovatum UCD-FST 08-225 genome sequencing, assembly, and annotation.</title>
        <authorList>
            <person name="Fakankun I.U."/>
            <person name="Fristensky B."/>
            <person name="Levin D.B."/>
        </authorList>
    </citation>
    <scope>NUCLEOTIDE SEQUENCE [LARGE SCALE GENOMIC DNA]</scope>
    <source>
        <strain evidence="2 3">UCD-FST 08-225</strain>
    </source>
</reference>
<comment type="caution">
    <text evidence="2">The sequence shown here is derived from an EMBL/GenBank/DDBJ whole genome shotgun (WGS) entry which is preliminary data.</text>
</comment>
<dbReference type="EMBL" id="SOZI01000001">
    <property type="protein sequence ID" value="TNY24797.1"/>
    <property type="molecule type" value="Genomic_DNA"/>
</dbReference>
<dbReference type="AlphaFoldDB" id="A0A5C5G6M3"/>
<feature type="compositionally biased region" description="Polar residues" evidence="1">
    <location>
        <begin position="169"/>
        <end position="193"/>
    </location>
</feature>
<proteinExistence type="predicted"/>
<sequence>MASCRFHGELSGASFGFSPTSAASVLGPDVDVVSPGPFAPTEDFCLLVGPCVHSDEASCTTCSAALDPHSSRPPSSRPRSVHRLVVVLSCRRPCVGLWCDHRQALRATRAYPRATHHMRLPRRGSPGSPTSLTEHHHPSSPWVPAHTSTARGTLQRTATRATRTPTRTGQNPTRSRATGSPTRVTNCSPNGTRSLARPLPSSL</sequence>
<name>A0A5C5G6M3_9BASI</name>
<evidence type="ECO:0000313" key="3">
    <source>
        <dbReference type="Proteomes" id="UP000311382"/>
    </source>
</evidence>
<feature type="compositionally biased region" description="Low complexity" evidence="1">
    <location>
        <begin position="149"/>
        <end position="168"/>
    </location>
</feature>
<evidence type="ECO:0000256" key="1">
    <source>
        <dbReference type="SAM" id="MobiDB-lite"/>
    </source>
</evidence>
<dbReference type="Proteomes" id="UP000311382">
    <property type="component" value="Unassembled WGS sequence"/>
</dbReference>
<feature type="region of interest" description="Disordered" evidence="1">
    <location>
        <begin position="115"/>
        <end position="203"/>
    </location>
</feature>
<keyword evidence="3" id="KW-1185">Reference proteome</keyword>
<accession>A0A5C5G6M3</accession>
<evidence type="ECO:0000313" key="2">
    <source>
        <dbReference type="EMBL" id="TNY24797.1"/>
    </source>
</evidence>
<organism evidence="2 3">
    <name type="scientific">Rhodotorula diobovata</name>
    <dbReference type="NCBI Taxonomy" id="5288"/>
    <lineage>
        <taxon>Eukaryota</taxon>
        <taxon>Fungi</taxon>
        <taxon>Dikarya</taxon>
        <taxon>Basidiomycota</taxon>
        <taxon>Pucciniomycotina</taxon>
        <taxon>Microbotryomycetes</taxon>
        <taxon>Sporidiobolales</taxon>
        <taxon>Sporidiobolaceae</taxon>
        <taxon>Rhodotorula</taxon>
    </lineage>
</organism>
<protein>
    <submittedName>
        <fullName evidence="2">Uncharacterized protein</fullName>
    </submittedName>
</protein>
<gene>
    <name evidence="2" type="ORF">DMC30DRAFT_6395</name>
</gene>